<evidence type="ECO:0000313" key="8">
    <source>
        <dbReference type="EMBL" id="MBB6454367.1"/>
    </source>
</evidence>
<dbReference type="NCBIfam" id="TIGR00247">
    <property type="entry name" value="endolytic transglycosylase MltG"/>
    <property type="match status" value="1"/>
</dbReference>
<dbReference type="InterPro" id="IPR003770">
    <property type="entry name" value="MLTG-like"/>
</dbReference>
<keyword evidence="9" id="KW-1185">Reference proteome</keyword>
<dbReference type="EMBL" id="JACHGH010000008">
    <property type="protein sequence ID" value="MBB6454367.1"/>
    <property type="molecule type" value="Genomic_DNA"/>
</dbReference>
<comment type="function">
    <text evidence="7">Functions as a peptidoglycan terminase that cleaves nascent peptidoglycan strands endolytically to terminate their elongation.</text>
</comment>
<dbReference type="Gene3D" id="3.30.160.60">
    <property type="entry name" value="Classic Zinc Finger"/>
    <property type="match status" value="1"/>
</dbReference>
<gene>
    <name evidence="7" type="primary">mltG</name>
    <name evidence="8" type="ORF">HNQ94_002842</name>
</gene>
<keyword evidence="6 7" id="KW-0961">Cell wall biogenesis/degradation</keyword>
<dbReference type="AlphaFoldDB" id="A0A841Q7T2"/>
<evidence type="ECO:0000256" key="3">
    <source>
        <dbReference type="ARBA" id="ARBA00022989"/>
    </source>
</evidence>
<organism evidence="8 9">
    <name type="scientific">Salirhabdus euzebyi</name>
    <dbReference type="NCBI Taxonomy" id="394506"/>
    <lineage>
        <taxon>Bacteria</taxon>
        <taxon>Bacillati</taxon>
        <taxon>Bacillota</taxon>
        <taxon>Bacilli</taxon>
        <taxon>Bacillales</taxon>
        <taxon>Bacillaceae</taxon>
        <taxon>Salirhabdus</taxon>
    </lineage>
</organism>
<evidence type="ECO:0000313" key="9">
    <source>
        <dbReference type="Proteomes" id="UP000581688"/>
    </source>
</evidence>
<proteinExistence type="inferred from homology"/>
<dbReference type="EC" id="4.2.2.29" evidence="7"/>
<dbReference type="RefSeq" id="WP_174494574.1">
    <property type="nucleotide sequence ID" value="NZ_CADDWK010000001.1"/>
</dbReference>
<dbReference type="PANTHER" id="PTHR30518:SF2">
    <property type="entry name" value="ENDOLYTIC MUREIN TRANSGLYCOSYLASE"/>
    <property type="match status" value="1"/>
</dbReference>
<name>A0A841Q7T2_9BACI</name>
<evidence type="ECO:0000256" key="2">
    <source>
        <dbReference type="ARBA" id="ARBA00022692"/>
    </source>
</evidence>
<evidence type="ECO:0000256" key="6">
    <source>
        <dbReference type="ARBA" id="ARBA00023316"/>
    </source>
</evidence>
<evidence type="ECO:0000256" key="4">
    <source>
        <dbReference type="ARBA" id="ARBA00023136"/>
    </source>
</evidence>
<evidence type="ECO:0000256" key="7">
    <source>
        <dbReference type="HAMAP-Rule" id="MF_02065"/>
    </source>
</evidence>
<feature type="site" description="Important for catalytic activity" evidence="7">
    <location>
        <position position="260"/>
    </location>
</feature>
<dbReference type="GO" id="GO:0008932">
    <property type="term" value="F:lytic endotransglycosylase activity"/>
    <property type="evidence" value="ECO:0007669"/>
    <property type="project" value="UniProtKB-UniRule"/>
</dbReference>
<dbReference type="GO" id="GO:0071555">
    <property type="term" value="P:cell wall organization"/>
    <property type="evidence" value="ECO:0007669"/>
    <property type="project" value="UniProtKB-KW"/>
</dbReference>
<keyword evidence="5 7" id="KW-0456">Lyase</keyword>
<accession>A0A841Q7T2</accession>
<dbReference type="Gene3D" id="3.30.1490.480">
    <property type="entry name" value="Endolytic murein transglycosylase"/>
    <property type="match status" value="1"/>
</dbReference>
<comment type="catalytic activity">
    <reaction evidence="7">
        <text>a peptidoglycan chain = a peptidoglycan chain with N-acetyl-1,6-anhydromuramyl-[peptide] at the reducing end + a peptidoglycan chain with N-acetylglucosamine at the non-reducing end.</text>
        <dbReference type="EC" id="4.2.2.29"/>
    </reaction>
</comment>
<protein>
    <recommendedName>
        <fullName evidence="7">Endolytic murein transglycosylase</fullName>
        <ecNumber evidence="7">4.2.2.29</ecNumber>
    </recommendedName>
    <alternativeName>
        <fullName evidence="7">Peptidoglycan lytic transglycosylase</fullName>
    </alternativeName>
    <alternativeName>
        <fullName evidence="7">Peptidoglycan polymerization terminase</fullName>
    </alternativeName>
</protein>
<sequence length="378" mass="42979">MSTSKKDDKYNEKLREKYKEARTVRKIVIIVLSMIIIAMIATGVSGYFYIKNALQPVDPNSDEVTNVEIPLGSSVTTIAESLEENGIIHNSDVFRYYVKFKNESGFQAGSYDFTPAMTLDEIIESLKTGKILEEAIFTVTIPEGKTIEQIANIYANHVSSITEEEFLEKVNDRAYIDSLIDLYPTILSDEILNEDIITPLEGYLFAATYDFYKEDPTVEEIVNTMLMKTEEVVVQYTEQFEAYGYSMHEAITLASLVENEARTLEDRQMIQGVFNNRLETGMPLQTDPTVLYAHGWLGEPVDRVYFKDLEIDSPYNTYKYAGIPIGPISNFGQNSLQAVAEPIESNYFYFLAATADGKIHYSETLAEHERKIDQYIQN</sequence>
<dbReference type="CDD" id="cd08010">
    <property type="entry name" value="MltG_like"/>
    <property type="match status" value="1"/>
</dbReference>
<keyword evidence="3 7" id="KW-1133">Transmembrane helix</keyword>
<evidence type="ECO:0000256" key="1">
    <source>
        <dbReference type="ARBA" id="ARBA00022475"/>
    </source>
</evidence>
<dbReference type="PANTHER" id="PTHR30518">
    <property type="entry name" value="ENDOLYTIC MUREIN TRANSGLYCOSYLASE"/>
    <property type="match status" value="1"/>
</dbReference>
<keyword evidence="4 7" id="KW-0472">Membrane</keyword>
<dbReference type="Proteomes" id="UP000581688">
    <property type="component" value="Unassembled WGS sequence"/>
</dbReference>
<keyword evidence="2 7" id="KW-0812">Transmembrane</keyword>
<dbReference type="Pfam" id="PF02618">
    <property type="entry name" value="YceG"/>
    <property type="match status" value="1"/>
</dbReference>
<comment type="similarity">
    <text evidence="7">Belongs to the transglycosylase MltG family.</text>
</comment>
<keyword evidence="1 7" id="KW-1003">Cell membrane</keyword>
<dbReference type="HAMAP" id="MF_02065">
    <property type="entry name" value="MltG"/>
    <property type="match status" value="1"/>
</dbReference>
<dbReference type="GO" id="GO:0005886">
    <property type="term" value="C:plasma membrane"/>
    <property type="evidence" value="ECO:0007669"/>
    <property type="project" value="UniProtKB-SubCell"/>
</dbReference>
<evidence type="ECO:0000256" key="5">
    <source>
        <dbReference type="ARBA" id="ARBA00023239"/>
    </source>
</evidence>
<reference evidence="8 9" key="1">
    <citation type="submission" date="2020-08" db="EMBL/GenBank/DDBJ databases">
        <title>Genomic Encyclopedia of Type Strains, Phase IV (KMG-IV): sequencing the most valuable type-strain genomes for metagenomic binning, comparative biology and taxonomic classification.</title>
        <authorList>
            <person name="Goeker M."/>
        </authorList>
    </citation>
    <scope>NUCLEOTIDE SEQUENCE [LARGE SCALE GENOMIC DNA]</scope>
    <source>
        <strain evidence="8 9">DSM 19612</strain>
    </source>
</reference>
<feature type="transmembrane region" description="Helical" evidence="7">
    <location>
        <begin position="27"/>
        <end position="50"/>
    </location>
</feature>
<comment type="subcellular location">
    <subcellularLocation>
        <location evidence="7">Cell membrane</location>
        <topology evidence="7">Single-pass membrane protein</topology>
    </subcellularLocation>
</comment>
<comment type="caution">
    <text evidence="8">The sequence shown here is derived from an EMBL/GenBank/DDBJ whole genome shotgun (WGS) entry which is preliminary data.</text>
</comment>
<dbReference type="GO" id="GO:0009252">
    <property type="term" value="P:peptidoglycan biosynthetic process"/>
    <property type="evidence" value="ECO:0007669"/>
    <property type="project" value="UniProtKB-UniRule"/>
</dbReference>